<evidence type="ECO:0000256" key="2">
    <source>
        <dbReference type="SAM" id="Phobius"/>
    </source>
</evidence>
<reference evidence="3 4" key="1">
    <citation type="journal article" date="2021" name="Elife">
        <title>Chloroplast acquisition without the gene transfer in kleptoplastic sea slugs, Plakobranchus ocellatus.</title>
        <authorList>
            <person name="Maeda T."/>
            <person name="Takahashi S."/>
            <person name="Yoshida T."/>
            <person name="Shimamura S."/>
            <person name="Takaki Y."/>
            <person name="Nagai Y."/>
            <person name="Toyoda A."/>
            <person name="Suzuki Y."/>
            <person name="Arimoto A."/>
            <person name="Ishii H."/>
            <person name="Satoh N."/>
            <person name="Nishiyama T."/>
            <person name="Hasebe M."/>
            <person name="Maruyama T."/>
            <person name="Minagawa J."/>
            <person name="Obokata J."/>
            <person name="Shigenobu S."/>
        </authorList>
    </citation>
    <scope>NUCLEOTIDE SEQUENCE [LARGE SCALE GENOMIC DNA]</scope>
</reference>
<keyword evidence="2" id="KW-0472">Membrane</keyword>
<feature type="transmembrane region" description="Helical" evidence="2">
    <location>
        <begin position="6"/>
        <end position="23"/>
    </location>
</feature>
<feature type="transmembrane region" description="Helical" evidence="2">
    <location>
        <begin position="30"/>
        <end position="48"/>
    </location>
</feature>
<evidence type="ECO:0000256" key="1">
    <source>
        <dbReference type="SAM" id="MobiDB-lite"/>
    </source>
</evidence>
<feature type="region of interest" description="Disordered" evidence="1">
    <location>
        <begin position="66"/>
        <end position="90"/>
    </location>
</feature>
<proteinExistence type="predicted"/>
<feature type="compositionally biased region" description="Basic and acidic residues" evidence="1">
    <location>
        <begin position="80"/>
        <end position="90"/>
    </location>
</feature>
<gene>
    <name evidence="3" type="ORF">PoB_004816200</name>
</gene>
<comment type="caution">
    <text evidence="3">The sequence shown here is derived from an EMBL/GenBank/DDBJ whole genome shotgun (WGS) entry which is preliminary data.</text>
</comment>
<keyword evidence="2" id="KW-0812">Transmembrane</keyword>
<evidence type="ECO:0000313" key="4">
    <source>
        <dbReference type="Proteomes" id="UP000735302"/>
    </source>
</evidence>
<protein>
    <submittedName>
        <fullName evidence="3">Uncharacterized protein</fullName>
    </submittedName>
</protein>
<name>A0AAV4BQP6_9GAST</name>
<accession>A0AAV4BQP6</accession>
<evidence type="ECO:0000313" key="3">
    <source>
        <dbReference type="EMBL" id="GFO21657.1"/>
    </source>
</evidence>
<dbReference type="EMBL" id="BLXT01005270">
    <property type="protein sequence ID" value="GFO21657.1"/>
    <property type="molecule type" value="Genomic_DNA"/>
</dbReference>
<dbReference type="AlphaFoldDB" id="A0AAV4BQP6"/>
<keyword evidence="4" id="KW-1185">Reference proteome</keyword>
<dbReference type="Proteomes" id="UP000735302">
    <property type="component" value="Unassembled WGS sequence"/>
</dbReference>
<keyword evidence="2" id="KW-1133">Transmembrane helix</keyword>
<organism evidence="3 4">
    <name type="scientific">Plakobranchus ocellatus</name>
    <dbReference type="NCBI Taxonomy" id="259542"/>
    <lineage>
        <taxon>Eukaryota</taxon>
        <taxon>Metazoa</taxon>
        <taxon>Spiralia</taxon>
        <taxon>Lophotrochozoa</taxon>
        <taxon>Mollusca</taxon>
        <taxon>Gastropoda</taxon>
        <taxon>Heterobranchia</taxon>
        <taxon>Euthyneura</taxon>
        <taxon>Panpulmonata</taxon>
        <taxon>Sacoglossa</taxon>
        <taxon>Placobranchoidea</taxon>
        <taxon>Plakobranchidae</taxon>
        <taxon>Plakobranchus</taxon>
    </lineage>
</organism>
<sequence>MDLNCPLISYPLVSFGVLSFLAVRMDSQTILNLVGFASLSVCVSLAWLELALKLHSFPQQVNLRLSGSPSDQDAGGGTQTRDRKVPADLRADSLATVPPTALVAQKPLNPPLLLCHQCESRLGGRRLTVAQKV</sequence>